<reference evidence="2" key="1">
    <citation type="journal article" date="2017" name="Genome Biol. Evol.">
        <title>Comparative Genomic Analysis Identifies a Campylobacter Clade Deficient in Selenium Metabolism.</title>
        <authorList>
            <person name="Miller W.G."/>
            <person name="Yee E."/>
            <person name="Lopes B.S."/>
            <person name="Chapman M.H."/>
            <person name="Huynh S."/>
            <person name="Bono J.L."/>
            <person name="Parker C.T."/>
            <person name="Strachan N.J.C."/>
            <person name="Forbes K.J."/>
        </authorList>
    </citation>
    <scope>NUCLEOTIDE SEQUENCE [LARGE SCALE GENOMIC DNA]</scope>
    <source>
        <strain evidence="2">NCTC 13004</strain>
    </source>
</reference>
<protein>
    <recommendedName>
        <fullName evidence="3">DUF493 domain protein</fullName>
    </recommendedName>
</protein>
<name>A0A1X9SPV9_9BACT</name>
<dbReference type="InterPro" id="IPR007454">
    <property type="entry name" value="UPF0250_YbeD-like"/>
</dbReference>
<evidence type="ECO:0000313" key="1">
    <source>
        <dbReference type="EMBL" id="ARQ98248.1"/>
    </source>
</evidence>
<dbReference type="GeneID" id="46922001"/>
<dbReference type="AlphaFoldDB" id="A0A1X9SPV9"/>
<dbReference type="KEGG" id="clx:CLAN_1538"/>
<gene>
    <name evidence="1" type="ORF">CLAN_1538</name>
</gene>
<evidence type="ECO:0008006" key="3">
    <source>
        <dbReference type="Google" id="ProtNLM"/>
    </source>
</evidence>
<dbReference type="Proteomes" id="UP000202031">
    <property type="component" value="Chromosome"/>
</dbReference>
<proteinExistence type="predicted"/>
<evidence type="ECO:0000313" key="2">
    <source>
        <dbReference type="Proteomes" id="UP000202031"/>
    </source>
</evidence>
<accession>A0A1X9SPV9</accession>
<dbReference type="Pfam" id="PF04359">
    <property type="entry name" value="DUF493"/>
    <property type="match status" value="1"/>
</dbReference>
<dbReference type="Gene3D" id="3.30.70.260">
    <property type="match status" value="1"/>
</dbReference>
<dbReference type="EMBL" id="CP015578">
    <property type="protein sequence ID" value="ARQ98248.1"/>
    <property type="molecule type" value="Genomic_DNA"/>
</dbReference>
<dbReference type="InterPro" id="IPR027471">
    <property type="entry name" value="YbeD-like_sf"/>
</dbReference>
<dbReference type="RefSeq" id="WP_100590991.1">
    <property type="nucleotide sequence ID" value="NZ_CP015578.1"/>
</dbReference>
<organism evidence="1 2">
    <name type="scientific">Campylobacter lanienae NCTC 13004</name>
    <dbReference type="NCBI Taxonomy" id="1031753"/>
    <lineage>
        <taxon>Bacteria</taxon>
        <taxon>Pseudomonadati</taxon>
        <taxon>Campylobacterota</taxon>
        <taxon>Epsilonproteobacteria</taxon>
        <taxon>Campylobacterales</taxon>
        <taxon>Campylobacteraceae</taxon>
        <taxon>Campylobacter</taxon>
    </lineage>
</organism>
<dbReference type="SUPFAM" id="SSF117991">
    <property type="entry name" value="YbeD/HP0495-like"/>
    <property type="match status" value="1"/>
</dbReference>
<sequence length="88" mass="10423">MTEICDFNNKKPEIIYPIFWEYKVIFDSLSDEKSIIKECVGDREYKLQSSHTSKNAKFKSFNLSVLVNNNTERLELFTLLKKHSKFVL</sequence>